<dbReference type="SUPFAM" id="SSF51735">
    <property type="entry name" value="NAD(P)-binding Rossmann-fold domains"/>
    <property type="match status" value="1"/>
</dbReference>
<evidence type="ECO:0000256" key="5">
    <source>
        <dbReference type="ARBA" id="ARBA00023002"/>
    </source>
</evidence>
<dbReference type="InterPro" id="IPR013154">
    <property type="entry name" value="ADH-like_N"/>
</dbReference>
<proteinExistence type="inferred from homology"/>
<protein>
    <submittedName>
        <fullName evidence="8">Threonine dehydrogenase or related Zn-dependent dehydrogenase</fullName>
    </submittedName>
</protein>
<dbReference type="Gene3D" id="3.40.50.720">
    <property type="entry name" value="NAD(P)-binding Rossmann-like Domain"/>
    <property type="match status" value="1"/>
</dbReference>
<keyword evidence="5" id="KW-0560">Oxidoreductase</keyword>
<organism evidence="8 9">
    <name type="scientific">Liquorilactobacillus satsumensis DSM 16230 = JCM 12392</name>
    <dbReference type="NCBI Taxonomy" id="1423801"/>
    <lineage>
        <taxon>Bacteria</taxon>
        <taxon>Bacillati</taxon>
        <taxon>Bacillota</taxon>
        <taxon>Bacilli</taxon>
        <taxon>Lactobacillales</taxon>
        <taxon>Lactobacillaceae</taxon>
        <taxon>Liquorilactobacillus</taxon>
    </lineage>
</organism>
<dbReference type="Gene3D" id="3.90.180.10">
    <property type="entry name" value="Medium-chain alcohol dehydrogenases, catalytic domain"/>
    <property type="match status" value="1"/>
</dbReference>
<dbReference type="SUPFAM" id="SSF50129">
    <property type="entry name" value="GroES-like"/>
    <property type="match status" value="1"/>
</dbReference>
<evidence type="ECO:0000259" key="7">
    <source>
        <dbReference type="SMART" id="SM00829"/>
    </source>
</evidence>
<dbReference type="PANTHER" id="PTHR43161">
    <property type="entry name" value="SORBITOL DEHYDROGENASE"/>
    <property type="match status" value="1"/>
</dbReference>
<reference evidence="8 9" key="1">
    <citation type="journal article" date="2015" name="Genome Announc.">
        <title>Expanding the biotechnology potential of lactobacilli through comparative genomics of 213 strains and associated genera.</title>
        <authorList>
            <person name="Sun Z."/>
            <person name="Harris H.M."/>
            <person name="McCann A."/>
            <person name="Guo C."/>
            <person name="Argimon S."/>
            <person name="Zhang W."/>
            <person name="Yang X."/>
            <person name="Jeffery I.B."/>
            <person name="Cooney J.C."/>
            <person name="Kagawa T.F."/>
            <person name="Liu W."/>
            <person name="Song Y."/>
            <person name="Salvetti E."/>
            <person name="Wrobel A."/>
            <person name="Rasinkangas P."/>
            <person name="Parkhill J."/>
            <person name="Rea M.C."/>
            <person name="O'Sullivan O."/>
            <person name="Ritari J."/>
            <person name="Douillard F.P."/>
            <person name="Paul Ross R."/>
            <person name="Yang R."/>
            <person name="Briner A.E."/>
            <person name="Felis G.E."/>
            <person name="de Vos W.M."/>
            <person name="Barrangou R."/>
            <person name="Klaenhammer T.R."/>
            <person name="Caufield P.W."/>
            <person name="Cui Y."/>
            <person name="Zhang H."/>
            <person name="O'Toole P.W."/>
        </authorList>
    </citation>
    <scope>NUCLEOTIDE SEQUENCE [LARGE SCALE GENOMIC DNA]</scope>
    <source>
        <strain evidence="8 9">DSM 16230</strain>
    </source>
</reference>
<dbReference type="Proteomes" id="UP000051166">
    <property type="component" value="Unassembled WGS sequence"/>
</dbReference>
<dbReference type="OrthoDB" id="9770238at2"/>
<feature type="domain" description="Enoyl reductase (ER)" evidence="7">
    <location>
        <begin position="11"/>
        <end position="356"/>
    </location>
</feature>
<accession>A0A0R1V0R6</accession>
<dbReference type="SMART" id="SM00829">
    <property type="entry name" value="PKS_ER"/>
    <property type="match status" value="1"/>
</dbReference>
<dbReference type="InterPro" id="IPR020843">
    <property type="entry name" value="ER"/>
</dbReference>
<comment type="cofactor">
    <cofactor evidence="1 6">
        <name>Zn(2+)</name>
        <dbReference type="ChEBI" id="CHEBI:29105"/>
    </cofactor>
</comment>
<dbReference type="AlphaFoldDB" id="A0A0R1V0R6"/>
<keyword evidence="9" id="KW-1185">Reference proteome</keyword>
<gene>
    <name evidence="8" type="ORF">FD50_GL000363</name>
</gene>
<dbReference type="Pfam" id="PF00107">
    <property type="entry name" value="ADH_zinc_N"/>
    <property type="match status" value="1"/>
</dbReference>
<dbReference type="STRING" id="1423801.FD50_GL000363"/>
<dbReference type="EMBL" id="AZFQ01000034">
    <property type="protein sequence ID" value="KRL99086.1"/>
    <property type="molecule type" value="Genomic_DNA"/>
</dbReference>
<dbReference type="InterPro" id="IPR011032">
    <property type="entry name" value="GroES-like_sf"/>
</dbReference>
<evidence type="ECO:0000256" key="4">
    <source>
        <dbReference type="ARBA" id="ARBA00022833"/>
    </source>
</evidence>
<dbReference type="GO" id="GO:0034079">
    <property type="term" value="P:butanediol biosynthetic process"/>
    <property type="evidence" value="ECO:0007669"/>
    <property type="project" value="TreeGrafter"/>
</dbReference>
<comment type="similarity">
    <text evidence="2 6">Belongs to the zinc-containing alcohol dehydrogenase family.</text>
</comment>
<dbReference type="GO" id="GO:0005737">
    <property type="term" value="C:cytoplasm"/>
    <property type="evidence" value="ECO:0007669"/>
    <property type="project" value="TreeGrafter"/>
</dbReference>
<dbReference type="Pfam" id="PF08240">
    <property type="entry name" value="ADH_N"/>
    <property type="match status" value="1"/>
</dbReference>
<evidence type="ECO:0000256" key="2">
    <source>
        <dbReference type="ARBA" id="ARBA00008072"/>
    </source>
</evidence>
<evidence type="ECO:0000256" key="1">
    <source>
        <dbReference type="ARBA" id="ARBA00001947"/>
    </source>
</evidence>
<dbReference type="GeneID" id="98307807"/>
<dbReference type="GO" id="GO:0000721">
    <property type="term" value="F:(R,R)-butanediol dehydrogenase activity"/>
    <property type="evidence" value="ECO:0007669"/>
    <property type="project" value="TreeGrafter"/>
</dbReference>
<dbReference type="InterPro" id="IPR013149">
    <property type="entry name" value="ADH-like_C"/>
</dbReference>
<dbReference type="GO" id="GO:0008270">
    <property type="term" value="F:zinc ion binding"/>
    <property type="evidence" value="ECO:0007669"/>
    <property type="project" value="InterPro"/>
</dbReference>
<name>A0A0R1V0R6_9LACO</name>
<dbReference type="RefSeq" id="WP_056960557.1">
    <property type="nucleotide sequence ID" value="NZ_AZFQ01000034.1"/>
</dbReference>
<dbReference type="PANTHER" id="PTHR43161:SF23">
    <property type="entry name" value="(R,R)-BUTANEDIOL DEHYDROGENASE-RELATED"/>
    <property type="match status" value="1"/>
</dbReference>
<evidence type="ECO:0000256" key="6">
    <source>
        <dbReference type="RuleBase" id="RU361277"/>
    </source>
</evidence>
<dbReference type="InterPro" id="IPR002328">
    <property type="entry name" value="ADH_Zn_CS"/>
</dbReference>
<keyword evidence="3 6" id="KW-0479">Metal-binding</keyword>
<keyword evidence="4 6" id="KW-0862">Zinc</keyword>
<evidence type="ECO:0000256" key="3">
    <source>
        <dbReference type="ARBA" id="ARBA00022723"/>
    </source>
</evidence>
<evidence type="ECO:0000313" key="8">
    <source>
        <dbReference type="EMBL" id="KRL99086.1"/>
    </source>
</evidence>
<comment type="caution">
    <text evidence="8">The sequence shown here is derived from an EMBL/GenBank/DDBJ whole genome shotgun (WGS) entry which is preliminary data.</text>
</comment>
<dbReference type="PATRIC" id="fig|1423801.4.peg.370"/>
<sequence length="361" mass="38467">MALVKAAVIYGPKNIRVEKRDIPDPGDDEVQVDVSFNGICGSDIHEYLEGMDLATVSHPLTHMKAPLIPGHEFSGTISQVGKQVSQLKIGDRVAVEPIIACGKCPECLSGHYNLCEHSIGTDNAAGFLGFSANGGLAEKCNVKAIFAHRLPSDFPLDLGALVEPVSVAAQAVLESHVSAGDDVLIQGAGPIGLFTALMVKIAGVHNIIINDMSKERLDLAKKLGILDTLHAASPRELHELVYAKTNGRGVDIAFDCAGVQPTLAGAIEALKVGGKVTVIALFGEPPVVDIRTLLKKGGSLLTSYGYANKFERVINIIDNHRELFKQVITKKIKLNGLVSEGIEALAHDKKQAKILVDMKPD</sequence>
<dbReference type="InterPro" id="IPR036291">
    <property type="entry name" value="NAD(P)-bd_dom_sf"/>
</dbReference>
<evidence type="ECO:0000313" key="9">
    <source>
        <dbReference type="Proteomes" id="UP000051166"/>
    </source>
</evidence>
<dbReference type="PROSITE" id="PS00059">
    <property type="entry name" value="ADH_ZINC"/>
    <property type="match status" value="1"/>
</dbReference>